<name>A0ABS6NBW1_9RHOB</name>
<organism evidence="1 2">
    <name type="scientific">Thalassococcus arenae</name>
    <dbReference type="NCBI Taxonomy" id="2851652"/>
    <lineage>
        <taxon>Bacteria</taxon>
        <taxon>Pseudomonadati</taxon>
        <taxon>Pseudomonadota</taxon>
        <taxon>Alphaproteobacteria</taxon>
        <taxon>Rhodobacterales</taxon>
        <taxon>Roseobacteraceae</taxon>
        <taxon>Thalassococcus</taxon>
    </lineage>
</organism>
<dbReference type="Pfam" id="PF06299">
    <property type="entry name" value="DUF1045"/>
    <property type="match status" value="1"/>
</dbReference>
<reference evidence="1" key="1">
    <citation type="submission" date="2021-06" db="EMBL/GenBank/DDBJ databases">
        <title>Thalassococcus sp. CAU 1522 isolated from sea sand, Republic of Korea.</title>
        <authorList>
            <person name="Kim W."/>
        </authorList>
    </citation>
    <scope>NUCLEOTIDE SEQUENCE</scope>
    <source>
        <strain evidence="1">CAU 1522</strain>
    </source>
</reference>
<gene>
    <name evidence="1" type="ORF">KUH32_17265</name>
</gene>
<proteinExistence type="predicted"/>
<protein>
    <submittedName>
        <fullName evidence="1">DUF1045 domain-containing protein</fullName>
    </submittedName>
</protein>
<dbReference type="RefSeq" id="WP_217779908.1">
    <property type="nucleotide sequence ID" value="NZ_JAHRWL010000003.1"/>
</dbReference>
<sequence length="223" mass="24569">MSFSRYAIFYLPPAGALADFGATWLGWDVAAGQPVRHPDMPGLDDVTGSPRRYGFHGTLKPPFRLADGTDLSGLQRAVARMATTCPPGQAQGLTLSRLGRFLALVPLGKAVEIARVAATCVEALDGFRAPMDAVELARRRKFGLSDRQDALLRRWGYPYVMEEFRFHLTLTDRLPVAQIALWTERALSVMPELPAPFVLDAVALVGERQDGRFELIRRYALGG</sequence>
<dbReference type="InterPro" id="IPR009389">
    <property type="entry name" value="DUF1045"/>
</dbReference>
<evidence type="ECO:0000313" key="2">
    <source>
        <dbReference type="Proteomes" id="UP001166293"/>
    </source>
</evidence>
<comment type="caution">
    <text evidence="1">The sequence shown here is derived from an EMBL/GenBank/DDBJ whole genome shotgun (WGS) entry which is preliminary data.</text>
</comment>
<dbReference type="PIRSF" id="PIRSF033328">
    <property type="entry name" value="Phest_Mll4975"/>
    <property type="match status" value="1"/>
</dbReference>
<evidence type="ECO:0000313" key="1">
    <source>
        <dbReference type="EMBL" id="MBV2361516.1"/>
    </source>
</evidence>
<accession>A0ABS6NBW1</accession>
<keyword evidence="2" id="KW-1185">Reference proteome</keyword>
<dbReference type="EMBL" id="JAHRWL010000003">
    <property type="protein sequence ID" value="MBV2361516.1"/>
    <property type="molecule type" value="Genomic_DNA"/>
</dbReference>
<dbReference type="Proteomes" id="UP001166293">
    <property type="component" value="Unassembled WGS sequence"/>
</dbReference>